<gene>
    <name evidence="2" type="ORF">FKW44_017691</name>
</gene>
<evidence type="ECO:0000313" key="3">
    <source>
        <dbReference type="Proteomes" id="UP000595437"/>
    </source>
</evidence>
<dbReference type="Gene3D" id="3.30.160.60">
    <property type="entry name" value="Classic Zinc Finger"/>
    <property type="match status" value="1"/>
</dbReference>
<dbReference type="AlphaFoldDB" id="A0A7T8GTD4"/>
<sequence>MNEKLNAEINKLIKRTPDGLYQCIPCKKTTKRLQNLQFHVESLHVITDGFECKFCGTVLKTRQSHQKHVKKHERTPAYVQTR</sequence>
<protein>
    <submittedName>
        <fullName evidence="2">Broad-complex core protein isoform 6</fullName>
    </submittedName>
</protein>
<keyword evidence="3" id="KW-1185">Reference proteome</keyword>
<dbReference type="InterPro" id="IPR036236">
    <property type="entry name" value="Znf_C2H2_sf"/>
</dbReference>
<organism evidence="2 3">
    <name type="scientific">Caligus rogercresseyi</name>
    <name type="common">Sea louse</name>
    <dbReference type="NCBI Taxonomy" id="217165"/>
    <lineage>
        <taxon>Eukaryota</taxon>
        <taxon>Metazoa</taxon>
        <taxon>Ecdysozoa</taxon>
        <taxon>Arthropoda</taxon>
        <taxon>Crustacea</taxon>
        <taxon>Multicrustacea</taxon>
        <taxon>Hexanauplia</taxon>
        <taxon>Copepoda</taxon>
        <taxon>Siphonostomatoida</taxon>
        <taxon>Caligidae</taxon>
        <taxon>Caligus</taxon>
    </lineage>
</organism>
<dbReference type="PROSITE" id="PS00028">
    <property type="entry name" value="ZINC_FINGER_C2H2_1"/>
    <property type="match status" value="1"/>
</dbReference>
<name>A0A7T8GTD4_CALRO</name>
<feature type="domain" description="C2H2-type" evidence="1">
    <location>
        <begin position="52"/>
        <end position="72"/>
    </location>
</feature>
<proteinExistence type="predicted"/>
<reference evidence="3" key="1">
    <citation type="submission" date="2021-01" db="EMBL/GenBank/DDBJ databases">
        <title>Caligus Genome Assembly.</title>
        <authorList>
            <person name="Gallardo-Escarate C."/>
        </authorList>
    </citation>
    <scope>NUCLEOTIDE SEQUENCE [LARGE SCALE GENOMIC DNA]</scope>
</reference>
<accession>A0A7T8GTD4</accession>
<feature type="non-terminal residue" evidence="2">
    <location>
        <position position="1"/>
    </location>
</feature>
<dbReference type="EMBL" id="CP045901">
    <property type="protein sequence ID" value="QQP37430.1"/>
    <property type="molecule type" value="Genomic_DNA"/>
</dbReference>
<dbReference type="InterPro" id="IPR013087">
    <property type="entry name" value="Znf_C2H2_type"/>
</dbReference>
<evidence type="ECO:0000259" key="1">
    <source>
        <dbReference type="PROSITE" id="PS00028"/>
    </source>
</evidence>
<dbReference type="SMART" id="SM00355">
    <property type="entry name" value="ZnF_C2H2"/>
    <property type="match status" value="2"/>
</dbReference>
<evidence type="ECO:0000313" key="2">
    <source>
        <dbReference type="EMBL" id="QQP37430.1"/>
    </source>
</evidence>
<dbReference type="Proteomes" id="UP000595437">
    <property type="component" value="Chromosome 12"/>
</dbReference>
<dbReference type="SUPFAM" id="SSF57667">
    <property type="entry name" value="beta-beta-alpha zinc fingers"/>
    <property type="match status" value="1"/>
</dbReference>
<dbReference type="OrthoDB" id="6676221at2759"/>